<evidence type="ECO:0000259" key="9">
    <source>
        <dbReference type="SMART" id="SM00277"/>
    </source>
</evidence>
<evidence type="ECO:0000256" key="8">
    <source>
        <dbReference type="SAM" id="SignalP"/>
    </source>
</evidence>
<feature type="signal peptide" evidence="8">
    <location>
        <begin position="1"/>
        <end position="22"/>
    </location>
</feature>
<evidence type="ECO:0000256" key="2">
    <source>
        <dbReference type="ARBA" id="ARBA00022670"/>
    </source>
</evidence>
<evidence type="ECO:0000256" key="3">
    <source>
        <dbReference type="ARBA" id="ARBA00022729"/>
    </source>
</evidence>
<keyword evidence="4 12" id="KW-0378">Hydrolase</keyword>
<dbReference type="GO" id="GO:0004197">
    <property type="term" value="F:cysteine-type endopeptidase activity"/>
    <property type="evidence" value="ECO:0007669"/>
    <property type="project" value="UniProtKB-EC"/>
</dbReference>
<keyword evidence="6" id="KW-1015">Disulfide bond</keyword>
<gene>
    <name evidence="12" type="ORF">RchiOBHm_Chr6g0301921</name>
</gene>
<dbReference type="Pfam" id="PF08246">
    <property type="entry name" value="Inhibitor_I29"/>
    <property type="match status" value="1"/>
</dbReference>
<dbReference type="InterPro" id="IPR038765">
    <property type="entry name" value="Papain-like_cys_pep_sf"/>
</dbReference>
<organism evidence="12 13">
    <name type="scientific">Rosa chinensis</name>
    <name type="common">China rose</name>
    <dbReference type="NCBI Taxonomy" id="74649"/>
    <lineage>
        <taxon>Eukaryota</taxon>
        <taxon>Viridiplantae</taxon>
        <taxon>Streptophyta</taxon>
        <taxon>Embryophyta</taxon>
        <taxon>Tracheophyta</taxon>
        <taxon>Spermatophyta</taxon>
        <taxon>Magnoliopsida</taxon>
        <taxon>eudicotyledons</taxon>
        <taxon>Gunneridae</taxon>
        <taxon>Pentapetalae</taxon>
        <taxon>rosids</taxon>
        <taxon>fabids</taxon>
        <taxon>Rosales</taxon>
        <taxon>Rosaceae</taxon>
        <taxon>Rosoideae</taxon>
        <taxon>Rosoideae incertae sedis</taxon>
        <taxon>Rosa</taxon>
    </lineage>
</organism>
<name>A0A2P6PYX6_ROSCH</name>
<evidence type="ECO:0000256" key="6">
    <source>
        <dbReference type="ARBA" id="ARBA00023157"/>
    </source>
</evidence>
<evidence type="ECO:0000256" key="1">
    <source>
        <dbReference type="ARBA" id="ARBA00008455"/>
    </source>
</evidence>
<feature type="domain" description="Granulins" evidence="9">
    <location>
        <begin position="343"/>
        <end position="395"/>
    </location>
</feature>
<dbReference type="InterPro" id="IPR000668">
    <property type="entry name" value="Peptidase_C1A_C"/>
</dbReference>
<dbReference type="GO" id="GO:0006508">
    <property type="term" value="P:proteolysis"/>
    <property type="evidence" value="ECO:0007669"/>
    <property type="project" value="UniProtKB-KW"/>
</dbReference>
<keyword evidence="13" id="KW-1185">Reference proteome</keyword>
<dbReference type="SUPFAM" id="SSF54001">
    <property type="entry name" value="Cysteine proteinases"/>
    <property type="match status" value="1"/>
</dbReference>
<feature type="domain" description="Peptidase C1A papain C-terminal" evidence="10">
    <location>
        <begin position="113"/>
        <end position="329"/>
    </location>
</feature>
<feature type="chain" id="PRO_5018690855" evidence="8">
    <location>
        <begin position="23"/>
        <end position="483"/>
    </location>
</feature>
<dbReference type="PROSITE" id="PS00639">
    <property type="entry name" value="THIOL_PROTEASE_HIS"/>
    <property type="match status" value="1"/>
</dbReference>
<dbReference type="SMART" id="SM00645">
    <property type="entry name" value="Pept_C1"/>
    <property type="match status" value="1"/>
</dbReference>
<dbReference type="InterPro" id="IPR013128">
    <property type="entry name" value="Peptidase_C1A"/>
</dbReference>
<dbReference type="EC" id="3.4.22.14" evidence="12"/>
<dbReference type="InterPro" id="IPR013201">
    <property type="entry name" value="Prot_inhib_I29"/>
</dbReference>
<evidence type="ECO:0000313" key="12">
    <source>
        <dbReference type="EMBL" id="PRQ27119.1"/>
    </source>
</evidence>
<evidence type="ECO:0000259" key="10">
    <source>
        <dbReference type="SMART" id="SM00645"/>
    </source>
</evidence>
<keyword evidence="2" id="KW-0645">Protease</keyword>
<comment type="similarity">
    <text evidence="1">Belongs to the peptidase C1 family.</text>
</comment>
<dbReference type="InterPro" id="IPR000118">
    <property type="entry name" value="Granulin"/>
</dbReference>
<feature type="domain" description="Cathepsin propeptide inhibitor" evidence="11">
    <location>
        <begin position="29"/>
        <end position="85"/>
    </location>
</feature>
<proteinExistence type="inferred from homology"/>
<dbReference type="SMART" id="SM00277">
    <property type="entry name" value="GRAN"/>
    <property type="match status" value="1"/>
</dbReference>
<evidence type="ECO:0000256" key="4">
    <source>
        <dbReference type="ARBA" id="ARBA00022801"/>
    </source>
</evidence>
<dbReference type="InterPro" id="IPR025661">
    <property type="entry name" value="Pept_asp_AS"/>
</dbReference>
<dbReference type="PROSITE" id="PS00640">
    <property type="entry name" value="THIOL_PROTEASE_ASN"/>
    <property type="match status" value="1"/>
</dbReference>
<sequence>MNSSLLFLTLLTLLFVSNPSSSSSSTQVFEAWCKEYGKSYSSELEELYRRSVFEQNLALITQHNEMAFSYTLSLNSFSDMTQNEFRASRLGFRPIFLAIEHNAEKKSSVASDVPSSMDWREKGAVTSVKDQGDCGSSWAFSAIGAIEGINKIVTGSLISLSEQELMDCNKGLTTRGCSGGQVASAFQFVMKNKGIDTDMDYPYQAWDMDCNQEKVNRRVVTIDSFKYVPLYDEEQLLQAVARQPVSASIAASSFAFQFYSKGIVTGSCSTLLDHAVLIVGYGSENGVDYWILKNSWGKRWGMDGYMYLQRDHGNHKGLCGINMFALYPIKTGANPPPPGPVNCDSNGGETCCCWMWFRGTCRSWTCCDNFGVCCEDLIHCCPPEYPICDTERKLCLQAYGNLTMKVHESRSSARKLGTSNVARKLGTGSVAGKSWQPRLQPFFIGDWPIPIPPSPVQVILTNNVSYFLPGNNSSADRSKSIQF</sequence>
<dbReference type="AlphaFoldDB" id="A0A2P6PYX6"/>
<dbReference type="InterPro" id="IPR039417">
    <property type="entry name" value="Peptidase_C1A_papain-like"/>
</dbReference>
<dbReference type="EMBL" id="PDCK01000044">
    <property type="protein sequence ID" value="PRQ27119.1"/>
    <property type="molecule type" value="Genomic_DNA"/>
</dbReference>
<dbReference type="PANTHER" id="PTHR12411">
    <property type="entry name" value="CYSTEINE PROTEASE FAMILY C1-RELATED"/>
    <property type="match status" value="1"/>
</dbReference>
<reference evidence="12 13" key="1">
    <citation type="journal article" date="2018" name="Nat. Genet.">
        <title>The Rosa genome provides new insights in the design of modern roses.</title>
        <authorList>
            <person name="Bendahmane M."/>
        </authorList>
    </citation>
    <scope>NUCLEOTIDE SEQUENCE [LARGE SCALE GENOMIC DNA]</scope>
    <source>
        <strain evidence="13">cv. Old Blush</strain>
    </source>
</reference>
<dbReference type="PRINTS" id="PR00705">
    <property type="entry name" value="PAPAIN"/>
</dbReference>
<comment type="caution">
    <text evidence="12">The sequence shown here is derived from an EMBL/GenBank/DDBJ whole genome shotgun (WGS) entry which is preliminary data.</text>
</comment>
<dbReference type="SMART" id="SM00848">
    <property type="entry name" value="Inhibitor_I29"/>
    <property type="match status" value="1"/>
</dbReference>
<evidence type="ECO:0000256" key="7">
    <source>
        <dbReference type="ARBA" id="ARBA00023180"/>
    </source>
</evidence>
<keyword evidence="7" id="KW-0325">Glycoprotein</keyword>
<dbReference type="Gramene" id="PRQ27119">
    <property type="protein sequence ID" value="PRQ27119"/>
    <property type="gene ID" value="RchiOBHm_Chr6g0301921"/>
</dbReference>
<evidence type="ECO:0000256" key="5">
    <source>
        <dbReference type="ARBA" id="ARBA00022807"/>
    </source>
</evidence>
<accession>A0A2P6PYX6</accession>
<dbReference type="CDD" id="cd02248">
    <property type="entry name" value="Peptidase_C1A"/>
    <property type="match status" value="1"/>
</dbReference>
<dbReference type="Gene3D" id="3.90.70.10">
    <property type="entry name" value="Cysteine proteinases"/>
    <property type="match status" value="1"/>
</dbReference>
<keyword evidence="3 8" id="KW-0732">Signal</keyword>
<dbReference type="STRING" id="74649.A0A2P6PYX6"/>
<dbReference type="InterPro" id="IPR025660">
    <property type="entry name" value="Pept_his_AS"/>
</dbReference>
<evidence type="ECO:0000259" key="11">
    <source>
        <dbReference type="SMART" id="SM00848"/>
    </source>
</evidence>
<keyword evidence="5" id="KW-0788">Thiol protease</keyword>
<dbReference type="FunFam" id="3.90.70.10:FF:000067">
    <property type="entry name" value="Senescence-specific cysteine protease"/>
    <property type="match status" value="1"/>
</dbReference>
<dbReference type="OrthoDB" id="10253408at2759"/>
<dbReference type="Proteomes" id="UP000238479">
    <property type="component" value="Chromosome 6"/>
</dbReference>
<protein>
    <submittedName>
        <fullName evidence="12">Putative actinidain</fullName>
        <ecNumber evidence="12">3.4.22.14</ecNumber>
    </submittedName>
</protein>
<evidence type="ECO:0000313" key="13">
    <source>
        <dbReference type="Proteomes" id="UP000238479"/>
    </source>
</evidence>
<dbReference type="Pfam" id="PF00112">
    <property type="entry name" value="Peptidase_C1"/>
    <property type="match status" value="1"/>
</dbReference>